<organism evidence="1 2">
    <name type="scientific">Pistacia integerrima</name>
    <dbReference type="NCBI Taxonomy" id="434235"/>
    <lineage>
        <taxon>Eukaryota</taxon>
        <taxon>Viridiplantae</taxon>
        <taxon>Streptophyta</taxon>
        <taxon>Embryophyta</taxon>
        <taxon>Tracheophyta</taxon>
        <taxon>Spermatophyta</taxon>
        <taxon>Magnoliopsida</taxon>
        <taxon>eudicotyledons</taxon>
        <taxon>Gunneridae</taxon>
        <taxon>Pentapetalae</taxon>
        <taxon>rosids</taxon>
        <taxon>malvids</taxon>
        <taxon>Sapindales</taxon>
        <taxon>Anacardiaceae</taxon>
        <taxon>Pistacia</taxon>
    </lineage>
</organism>
<evidence type="ECO:0000313" key="1">
    <source>
        <dbReference type="EMBL" id="KAJ0026465.1"/>
    </source>
</evidence>
<proteinExistence type="predicted"/>
<reference evidence="2" key="1">
    <citation type="journal article" date="2023" name="G3 (Bethesda)">
        <title>Genome assembly and association tests identify interacting loci associated with vigor, precocity, and sex in interspecific pistachio rootstocks.</title>
        <authorList>
            <person name="Palmer W."/>
            <person name="Jacygrad E."/>
            <person name="Sagayaradj S."/>
            <person name="Cavanaugh K."/>
            <person name="Han R."/>
            <person name="Bertier L."/>
            <person name="Beede B."/>
            <person name="Kafkas S."/>
            <person name="Golino D."/>
            <person name="Preece J."/>
            <person name="Michelmore R."/>
        </authorList>
    </citation>
    <scope>NUCLEOTIDE SEQUENCE [LARGE SCALE GENOMIC DNA]</scope>
</reference>
<keyword evidence="2" id="KW-1185">Reference proteome</keyword>
<comment type="caution">
    <text evidence="1">The sequence shown here is derived from an EMBL/GenBank/DDBJ whole genome shotgun (WGS) entry which is preliminary data.</text>
</comment>
<name>A0ACC0XYC1_9ROSI</name>
<dbReference type="EMBL" id="CM047745">
    <property type="protein sequence ID" value="KAJ0026465.1"/>
    <property type="molecule type" value="Genomic_DNA"/>
</dbReference>
<accession>A0ACC0XYC1</accession>
<protein>
    <submittedName>
        <fullName evidence="1">Uncharacterized protein</fullName>
    </submittedName>
</protein>
<dbReference type="Proteomes" id="UP001163603">
    <property type="component" value="Chromosome 10"/>
</dbReference>
<gene>
    <name evidence="1" type="ORF">Pint_07531</name>
</gene>
<evidence type="ECO:0000313" key="2">
    <source>
        <dbReference type="Proteomes" id="UP001163603"/>
    </source>
</evidence>
<sequence length="186" mass="21114">MAVTSLRLCYEKVLKVTPAISFCLPGTIIPDWFSYRSSGSSITIQLPQHWCNTRFIGFALCAVIKFEESYCDSAFYVTCDYHFDTNSADYHTCQMHVTTLGYDYVLIDPDHIVLGYDPCLNARLLEGDYTTSSFHFYPVEYGAKYCEVKCCGVCPLYTRFAGTSTEKESGRSGEEIEPNPKRVCRE</sequence>